<dbReference type="Proteomes" id="UP001268864">
    <property type="component" value="Unassembled WGS sequence"/>
</dbReference>
<name>A0ABU2FST1_9EURY</name>
<evidence type="ECO:0000313" key="2">
    <source>
        <dbReference type="Proteomes" id="UP001268864"/>
    </source>
</evidence>
<accession>A0ABU2FST1</accession>
<organism evidence="1 2">
    <name type="scientific">Haloarcula onubensis</name>
    <dbReference type="NCBI Taxonomy" id="2950539"/>
    <lineage>
        <taxon>Archaea</taxon>
        <taxon>Methanobacteriati</taxon>
        <taxon>Methanobacteriota</taxon>
        <taxon>Stenosarchaea group</taxon>
        <taxon>Halobacteria</taxon>
        <taxon>Halobacteriales</taxon>
        <taxon>Haloarculaceae</taxon>
        <taxon>Haloarcula</taxon>
    </lineage>
</organism>
<keyword evidence="2" id="KW-1185">Reference proteome</keyword>
<evidence type="ECO:0000313" key="1">
    <source>
        <dbReference type="EMBL" id="MDS0283828.1"/>
    </source>
</evidence>
<dbReference type="EMBL" id="JAMQOS010000006">
    <property type="protein sequence ID" value="MDS0283828.1"/>
    <property type="molecule type" value="Genomic_DNA"/>
</dbReference>
<protein>
    <submittedName>
        <fullName evidence="1">Uncharacterized protein</fullName>
    </submittedName>
</protein>
<sequence length="83" mass="9392">MGETNWIEIVAVWLWSAPLPLNQPLVVFDIFPLGFCAICPDTAIGILVDDCMFEWARLIVIGVISRPRRKTTLHDTIHETISD</sequence>
<gene>
    <name evidence="1" type="ORF">NDI86_17065</name>
</gene>
<comment type="caution">
    <text evidence="1">The sequence shown here is derived from an EMBL/GenBank/DDBJ whole genome shotgun (WGS) entry which is preliminary data.</text>
</comment>
<dbReference type="RefSeq" id="WP_310901597.1">
    <property type="nucleotide sequence ID" value="NZ_JAMQOS010000006.1"/>
</dbReference>
<proteinExistence type="predicted"/>
<reference evidence="1 2" key="1">
    <citation type="submission" date="2022-06" db="EMBL/GenBank/DDBJ databases">
        <title>Halomicroarcula sp. a new haloarchaeum isolate from saline soil.</title>
        <authorList>
            <person name="Strakova D."/>
            <person name="Galisteo C."/>
            <person name="Sanchez-Porro C."/>
            <person name="Ventosa A."/>
        </authorList>
    </citation>
    <scope>NUCLEOTIDE SEQUENCE [LARGE SCALE GENOMIC DNA]</scope>
    <source>
        <strain evidence="1 2">S3CR25-11</strain>
    </source>
</reference>